<dbReference type="GO" id="GO:0052915">
    <property type="term" value="F:23S rRNA (guanine(2445)-N(2))-methyltransferase activity"/>
    <property type="evidence" value="ECO:0007669"/>
    <property type="project" value="UniProtKB-EC"/>
</dbReference>
<dbReference type="InterPro" id="IPR053943">
    <property type="entry name" value="RlmKL-like_Mtase_CS"/>
</dbReference>
<evidence type="ECO:0000259" key="3">
    <source>
        <dbReference type="PROSITE" id="PS51165"/>
    </source>
</evidence>
<dbReference type="InterPro" id="IPR054170">
    <property type="entry name" value="RlmL_1st"/>
</dbReference>
<protein>
    <submittedName>
        <fullName evidence="4">23S rRNA (Guanine(2445)-N(2))-methyltransferase</fullName>
        <ecNumber evidence="4">2.1.1.173</ecNumber>
    </submittedName>
</protein>
<dbReference type="InterPro" id="IPR029063">
    <property type="entry name" value="SAM-dependent_MTases_sf"/>
</dbReference>
<dbReference type="Pfam" id="PF01170">
    <property type="entry name" value="UPF0020"/>
    <property type="match status" value="1"/>
</dbReference>
<dbReference type="GO" id="GO:0070043">
    <property type="term" value="F:rRNA (guanine-N7-)-methyltransferase activity"/>
    <property type="evidence" value="ECO:0007669"/>
    <property type="project" value="TreeGrafter"/>
</dbReference>
<dbReference type="Pfam" id="PF02926">
    <property type="entry name" value="THUMP"/>
    <property type="match status" value="1"/>
</dbReference>
<dbReference type="PROSITE" id="PS00092">
    <property type="entry name" value="N6_MTASE"/>
    <property type="match status" value="1"/>
</dbReference>
<dbReference type="SMART" id="SM00981">
    <property type="entry name" value="THUMP"/>
    <property type="match status" value="1"/>
</dbReference>
<dbReference type="SUPFAM" id="SSF53335">
    <property type="entry name" value="S-adenosyl-L-methionine-dependent methyltransferases"/>
    <property type="match status" value="1"/>
</dbReference>
<sequence>MSVLNKFILLKLDLVLNSKSFSKFAKIKKMNRDFKMVATTMFGFEELLVTELKNLGAQDVEAGVRSVSFKGDKGFMYKANLALRTAIRILKPIKRFRVADEDDLYKKLMRIEWENYLSVDNTFSIGAVVNSNNFTTNSHYIALKSKDAIADYFRNKYHKRPNVDVKHPDLKIHVHIQKDFCSVSLDSSGDSLHKRGYRSSTNIAPINEVLAAGLVLLSGYTGDCNFIDPMCGSGTILIEAAMIANNIPANINRKEFGFEKWIDYDEDLFFVIQDSLLKKIRSSHFKIMGFDKAPSAIRKAKENIENANLEEFIGVHHVNFFNSMKEVFGQTTILFNPPYGERLNIDVQEFYKKIGDTLKQGYPDSTVWFITSDFEALKYVGLRTSRKIPLKNGDLNCKFVRYDMYAGSKKAKKRTPEAEEDL</sequence>
<accession>A0A3B0UAR2</accession>
<dbReference type="PANTHER" id="PTHR47313">
    <property type="entry name" value="RIBOSOMAL RNA LARGE SUBUNIT METHYLTRANSFERASE K/L"/>
    <property type="match status" value="1"/>
</dbReference>
<dbReference type="PANTHER" id="PTHR47313:SF1">
    <property type="entry name" value="RIBOSOMAL RNA LARGE SUBUNIT METHYLTRANSFERASE K_L"/>
    <property type="match status" value="1"/>
</dbReference>
<dbReference type="PROSITE" id="PS01261">
    <property type="entry name" value="UPF0020"/>
    <property type="match status" value="1"/>
</dbReference>
<dbReference type="GO" id="GO:0003723">
    <property type="term" value="F:RNA binding"/>
    <property type="evidence" value="ECO:0007669"/>
    <property type="project" value="InterPro"/>
</dbReference>
<dbReference type="Gene3D" id="3.30.2130.30">
    <property type="match status" value="1"/>
</dbReference>
<dbReference type="EC" id="2.1.1.173" evidence="4"/>
<evidence type="ECO:0000256" key="2">
    <source>
        <dbReference type="ARBA" id="ARBA00022679"/>
    </source>
</evidence>
<organism evidence="4">
    <name type="scientific">hydrothermal vent metagenome</name>
    <dbReference type="NCBI Taxonomy" id="652676"/>
    <lineage>
        <taxon>unclassified sequences</taxon>
        <taxon>metagenomes</taxon>
        <taxon>ecological metagenomes</taxon>
    </lineage>
</organism>
<dbReference type="Gene3D" id="3.40.50.150">
    <property type="entry name" value="Vaccinia Virus protein VP39"/>
    <property type="match status" value="1"/>
</dbReference>
<keyword evidence="2 4" id="KW-0808">Transferase</keyword>
<name>A0A3B0UAR2_9ZZZZ</name>
<evidence type="ECO:0000313" key="4">
    <source>
        <dbReference type="EMBL" id="VAW25393.1"/>
    </source>
</evidence>
<dbReference type="PROSITE" id="PS51165">
    <property type="entry name" value="THUMP"/>
    <property type="match status" value="1"/>
</dbReference>
<dbReference type="InterPro" id="IPR000241">
    <property type="entry name" value="RlmKL-like_Mtase"/>
</dbReference>
<dbReference type="Pfam" id="PF22020">
    <property type="entry name" value="RlmL_1st"/>
    <property type="match status" value="1"/>
</dbReference>
<keyword evidence="1 4" id="KW-0489">Methyltransferase</keyword>
<reference evidence="4" key="1">
    <citation type="submission" date="2018-06" db="EMBL/GenBank/DDBJ databases">
        <authorList>
            <person name="Zhirakovskaya E."/>
        </authorList>
    </citation>
    <scope>NUCLEOTIDE SEQUENCE</scope>
</reference>
<feature type="domain" description="THUMP" evidence="3">
    <location>
        <begin position="75"/>
        <end position="187"/>
    </location>
</feature>
<dbReference type="EMBL" id="UOER01000387">
    <property type="protein sequence ID" value="VAW25393.1"/>
    <property type="molecule type" value="Genomic_DNA"/>
</dbReference>
<evidence type="ECO:0000256" key="1">
    <source>
        <dbReference type="ARBA" id="ARBA00022603"/>
    </source>
</evidence>
<dbReference type="InterPro" id="IPR002052">
    <property type="entry name" value="DNA_methylase_N6_adenine_CS"/>
</dbReference>
<dbReference type="SUPFAM" id="SSF143437">
    <property type="entry name" value="THUMP domain-like"/>
    <property type="match status" value="1"/>
</dbReference>
<gene>
    <name evidence="4" type="ORF">MNBD_BACTEROID04-1900</name>
</gene>
<dbReference type="CDD" id="cd11715">
    <property type="entry name" value="THUMP_AdoMetMT"/>
    <property type="match status" value="1"/>
</dbReference>
<dbReference type="AlphaFoldDB" id="A0A3B0UAR2"/>
<proteinExistence type="predicted"/>
<dbReference type="InterPro" id="IPR004114">
    <property type="entry name" value="THUMP_dom"/>
</dbReference>